<keyword evidence="3" id="KW-1185">Reference proteome</keyword>
<comment type="caution">
    <text evidence="2">The sequence shown here is derived from an EMBL/GenBank/DDBJ whole genome shotgun (WGS) entry which is preliminary data.</text>
</comment>
<organism evidence="2 3">
    <name type="scientific">Penaeus vannamei</name>
    <name type="common">Whiteleg shrimp</name>
    <name type="synonym">Litopenaeus vannamei</name>
    <dbReference type="NCBI Taxonomy" id="6689"/>
    <lineage>
        <taxon>Eukaryota</taxon>
        <taxon>Metazoa</taxon>
        <taxon>Ecdysozoa</taxon>
        <taxon>Arthropoda</taxon>
        <taxon>Crustacea</taxon>
        <taxon>Multicrustacea</taxon>
        <taxon>Malacostraca</taxon>
        <taxon>Eumalacostraca</taxon>
        <taxon>Eucarida</taxon>
        <taxon>Decapoda</taxon>
        <taxon>Dendrobranchiata</taxon>
        <taxon>Penaeoidea</taxon>
        <taxon>Penaeidae</taxon>
        <taxon>Penaeus</taxon>
    </lineage>
</organism>
<dbReference type="OrthoDB" id="5586934at2759"/>
<feature type="transmembrane region" description="Helical" evidence="1">
    <location>
        <begin position="128"/>
        <end position="149"/>
    </location>
</feature>
<dbReference type="PANTHER" id="PTHR33802">
    <property type="entry name" value="SI:CH211-161H7.5-RELATED"/>
    <property type="match status" value="1"/>
</dbReference>
<sequence>MIVFIINLNLNVGWLFAWDAVNATGSAILLLLIAITNAIAISLSSVSFGRVASDLYQNSRLDFWAGVCVLNGYDIYDTWTTLAALINLTAFFMYETDIDGNSVCIGVLVFVLVAYSGYFILENTLLTFWGNPCFTHYLVLLWAVVGIYAEQKDKASTAVVALLITLIVASSLMFIARVIILFVRNRKNTFYKRSIM</sequence>
<feature type="transmembrane region" description="Helical" evidence="1">
    <location>
        <begin position="155"/>
        <end position="183"/>
    </location>
</feature>
<dbReference type="EMBL" id="QCYY01000782">
    <property type="protein sequence ID" value="ROT82715.1"/>
    <property type="molecule type" value="Genomic_DNA"/>
</dbReference>
<feature type="transmembrane region" description="Helical" evidence="1">
    <location>
        <begin position="100"/>
        <end position="121"/>
    </location>
</feature>
<keyword evidence="1" id="KW-0812">Transmembrane</keyword>
<protein>
    <submittedName>
        <fullName evidence="2">Uncharacterized protein</fullName>
    </submittedName>
</protein>
<keyword evidence="1" id="KW-1133">Transmembrane helix</keyword>
<evidence type="ECO:0000313" key="2">
    <source>
        <dbReference type="EMBL" id="ROT82715.1"/>
    </source>
</evidence>
<accession>A0A423U1Z4</accession>
<name>A0A423U1Z4_PENVA</name>
<reference evidence="2 3" key="2">
    <citation type="submission" date="2019-01" db="EMBL/GenBank/DDBJ databases">
        <title>The decoding of complex shrimp genome reveals the adaptation for benthos swimmer, frequently molting mechanism and breeding impact on genome.</title>
        <authorList>
            <person name="Sun Y."/>
            <person name="Gao Y."/>
            <person name="Yu Y."/>
        </authorList>
    </citation>
    <scope>NUCLEOTIDE SEQUENCE [LARGE SCALE GENOMIC DNA]</scope>
    <source>
        <tissue evidence="2">Muscle</tissue>
    </source>
</reference>
<proteinExistence type="predicted"/>
<dbReference type="AlphaFoldDB" id="A0A423U1Z4"/>
<gene>
    <name evidence="2" type="ORF">C7M84_024111</name>
</gene>
<dbReference type="Proteomes" id="UP000283509">
    <property type="component" value="Unassembled WGS sequence"/>
</dbReference>
<dbReference type="PANTHER" id="PTHR33802:SF1">
    <property type="entry name" value="XK-RELATED PROTEIN"/>
    <property type="match status" value="1"/>
</dbReference>
<feature type="transmembrane region" description="Helical" evidence="1">
    <location>
        <begin position="63"/>
        <end position="94"/>
    </location>
</feature>
<evidence type="ECO:0000313" key="3">
    <source>
        <dbReference type="Proteomes" id="UP000283509"/>
    </source>
</evidence>
<reference evidence="2 3" key="1">
    <citation type="submission" date="2018-04" db="EMBL/GenBank/DDBJ databases">
        <authorList>
            <person name="Zhang X."/>
            <person name="Yuan J."/>
            <person name="Li F."/>
            <person name="Xiang J."/>
        </authorList>
    </citation>
    <scope>NUCLEOTIDE SEQUENCE [LARGE SCALE GENOMIC DNA]</scope>
    <source>
        <tissue evidence="2">Muscle</tissue>
    </source>
</reference>
<feature type="transmembrane region" description="Helical" evidence="1">
    <location>
        <begin position="20"/>
        <end position="43"/>
    </location>
</feature>
<keyword evidence="1" id="KW-0472">Membrane</keyword>
<evidence type="ECO:0000256" key="1">
    <source>
        <dbReference type="SAM" id="Phobius"/>
    </source>
</evidence>